<gene>
    <name evidence="2" type="ORF">SAMN02745355_1506</name>
</gene>
<evidence type="ECO:0000256" key="1">
    <source>
        <dbReference type="SAM" id="Phobius"/>
    </source>
</evidence>
<sequence>KSLPDGTYNVTITSVQKDGLSSSGYTTMNIDNSAVSLKSKALMDSYYGYIAIALAVIAIIIGIVAIVIKRK</sequence>
<dbReference type="Proteomes" id="UP000192315">
    <property type="component" value="Unassembled WGS sequence"/>
</dbReference>
<keyword evidence="1" id="KW-0472">Membrane</keyword>
<name>A0A8G2L7Z8_PICTO</name>
<feature type="non-terminal residue" evidence="2">
    <location>
        <position position="1"/>
    </location>
</feature>
<comment type="caution">
    <text evidence="2">The sequence shown here is derived from an EMBL/GenBank/DDBJ whole genome shotgun (WGS) entry which is preliminary data.</text>
</comment>
<keyword evidence="3" id="KW-1185">Reference proteome</keyword>
<evidence type="ECO:0000313" key="2">
    <source>
        <dbReference type="EMBL" id="SMD31555.1"/>
    </source>
</evidence>
<dbReference type="AlphaFoldDB" id="A0A8G2L7Z8"/>
<organism evidence="2 3">
    <name type="scientific">Picrophilus torridus (strain ATCC 700027 / DSM 9790 / JCM 10055 / NBRC 100828 / KAW 2/3)</name>
    <dbReference type="NCBI Taxonomy" id="1122961"/>
    <lineage>
        <taxon>Archaea</taxon>
        <taxon>Methanobacteriati</taxon>
        <taxon>Thermoplasmatota</taxon>
        <taxon>Thermoplasmata</taxon>
        <taxon>Thermoplasmatales</taxon>
        <taxon>Picrophilaceae</taxon>
        <taxon>Picrophilus</taxon>
    </lineage>
</organism>
<keyword evidence="1" id="KW-0812">Transmembrane</keyword>
<dbReference type="EMBL" id="FWYE01000005">
    <property type="protein sequence ID" value="SMD31555.1"/>
    <property type="molecule type" value="Genomic_DNA"/>
</dbReference>
<accession>A0A8G2L7Z8</accession>
<protein>
    <submittedName>
        <fullName evidence="2">Uncharacterized protein</fullName>
    </submittedName>
</protein>
<reference evidence="2 3" key="1">
    <citation type="submission" date="2017-04" db="EMBL/GenBank/DDBJ databases">
        <authorList>
            <person name="Varghese N."/>
            <person name="Submissions S."/>
        </authorList>
    </citation>
    <scope>NUCLEOTIDE SEQUENCE [LARGE SCALE GENOMIC DNA]</scope>
    <source>
        <strain evidence="2 3">DSM 9789</strain>
    </source>
</reference>
<keyword evidence="1" id="KW-1133">Transmembrane helix</keyword>
<feature type="transmembrane region" description="Helical" evidence="1">
    <location>
        <begin position="46"/>
        <end position="68"/>
    </location>
</feature>
<dbReference type="RefSeq" id="WP_161939703.1">
    <property type="nucleotide sequence ID" value="NZ_FWYE01000005.1"/>
</dbReference>
<proteinExistence type="predicted"/>
<evidence type="ECO:0000313" key="3">
    <source>
        <dbReference type="Proteomes" id="UP000192315"/>
    </source>
</evidence>